<keyword evidence="2" id="KW-1185">Reference proteome</keyword>
<dbReference type="Proteomes" id="UP001160148">
    <property type="component" value="Unassembled WGS sequence"/>
</dbReference>
<sequence length="68" mass="7514">MILSDILRATRECIRHAHTNDCAPLSRGQKSPPCGNWSLHTAVPRGFLFIGEMLMVPLPLSSSIVLKE</sequence>
<organism evidence="1 2">
    <name type="scientific">Macrosiphum euphorbiae</name>
    <name type="common">potato aphid</name>
    <dbReference type="NCBI Taxonomy" id="13131"/>
    <lineage>
        <taxon>Eukaryota</taxon>
        <taxon>Metazoa</taxon>
        <taxon>Ecdysozoa</taxon>
        <taxon>Arthropoda</taxon>
        <taxon>Hexapoda</taxon>
        <taxon>Insecta</taxon>
        <taxon>Pterygota</taxon>
        <taxon>Neoptera</taxon>
        <taxon>Paraneoptera</taxon>
        <taxon>Hemiptera</taxon>
        <taxon>Sternorrhyncha</taxon>
        <taxon>Aphidomorpha</taxon>
        <taxon>Aphidoidea</taxon>
        <taxon>Aphididae</taxon>
        <taxon>Macrosiphini</taxon>
        <taxon>Macrosiphum</taxon>
    </lineage>
</organism>
<protein>
    <submittedName>
        <fullName evidence="1">Uncharacterized protein</fullName>
    </submittedName>
</protein>
<comment type="caution">
    <text evidence="1">The sequence shown here is derived from an EMBL/GenBank/DDBJ whole genome shotgun (WGS) entry which is preliminary data.</text>
</comment>
<evidence type="ECO:0000313" key="1">
    <source>
        <dbReference type="EMBL" id="CAI6369379.1"/>
    </source>
</evidence>
<evidence type="ECO:0000313" key="2">
    <source>
        <dbReference type="Proteomes" id="UP001160148"/>
    </source>
</evidence>
<dbReference type="EMBL" id="CARXXK010000005">
    <property type="protein sequence ID" value="CAI6369379.1"/>
    <property type="molecule type" value="Genomic_DNA"/>
</dbReference>
<proteinExistence type="predicted"/>
<accession>A0AAV0XL48</accession>
<reference evidence="1 2" key="1">
    <citation type="submission" date="2023-01" db="EMBL/GenBank/DDBJ databases">
        <authorList>
            <person name="Whitehead M."/>
        </authorList>
    </citation>
    <scope>NUCLEOTIDE SEQUENCE [LARGE SCALE GENOMIC DNA]</scope>
</reference>
<gene>
    <name evidence="1" type="ORF">MEUPH1_LOCUS23623</name>
</gene>
<dbReference type="AlphaFoldDB" id="A0AAV0XL48"/>
<name>A0AAV0XL48_9HEMI</name>